<dbReference type="SUPFAM" id="SSF53474">
    <property type="entry name" value="alpha/beta-Hydrolases"/>
    <property type="match status" value="1"/>
</dbReference>
<evidence type="ECO:0000259" key="1">
    <source>
        <dbReference type="Pfam" id="PF07819"/>
    </source>
</evidence>
<dbReference type="GO" id="GO:0016788">
    <property type="term" value="F:hydrolase activity, acting on ester bonds"/>
    <property type="evidence" value="ECO:0007669"/>
    <property type="project" value="InterPro"/>
</dbReference>
<dbReference type="EMBL" id="NPDT01000008">
    <property type="protein sequence ID" value="PJZ64745.1"/>
    <property type="molecule type" value="Genomic_DNA"/>
</dbReference>
<dbReference type="Pfam" id="PF07819">
    <property type="entry name" value="PGAP1"/>
    <property type="match status" value="1"/>
</dbReference>
<dbReference type="Proteomes" id="UP000231912">
    <property type="component" value="Unassembled WGS sequence"/>
</dbReference>
<accession>A0A2M9Z8J8</accession>
<dbReference type="RefSeq" id="WP_100759890.1">
    <property type="nucleotide sequence ID" value="NZ_NPDT01000008.1"/>
</dbReference>
<evidence type="ECO:0000313" key="3">
    <source>
        <dbReference type="Proteomes" id="UP000231912"/>
    </source>
</evidence>
<dbReference type="AlphaFoldDB" id="A0A2M9Z8J8"/>
<dbReference type="InterPro" id="IPR029058">
    <property type="entry name" value="AB_hydrolase_fold"/>
</dbReference>
<dbReference type="InterPro" id="IPR012908">
    <property type="entry name" value="PGAP1-ab_dom-like"/>
</dbReference>
<evidence type="ECO:0000313" key="2">
    <source>
        <dbReference type="EMBL" id="PJZ64745.1"/>
    </source>
</evidence>
<reference evidence="2 3" key="1">
    <citation type="submission" date="2017-07" db="EMBL/GenBank/DDBJ databases">
        <title>Leptospira spp. isolated from tropical soils.</title>
        <authorList>
            <person name="Thibeaux R."/>
            <person name="Iraola G."/>
            <person name="Ferres I."/>
            <person name="Bierque E."/>
            <person name="Girault D."/>
            <person name="Soupe-Gilbert M.-E."/>
            <person name="Picardeau M."/>
            <person name="Goarant C."/>
        </authorList>
    </citation>
    <scope>NUCLEOTIDE SEQUENCE [LARGE SCALE GENOMIC DNA]</scope>
    <source>
        <strain evidence="2 3">FH2-C-A2</strain>
    </source>
</reference>
<proteinExistence type="predicted"/>
<sequence>MKESKTLGLLLAGFMILSLSHCENILPHKDDSLSKKIQDYLVAAYFSGTNHALYKFSTLVPLPDPNTIGPLYFQDPFFQRDNSKTKIVFIHGWDFTERQSDPPTDFNRKVANLLGTWNQALSFTTTRTPPGYSATVYNTFEIYVFTYRTSDYIGINGRRFIDTLNIYFSNADKVIVVAHSMGGLVSRAAILDANNNLDVIDHIVSLGTPYYGSPFSSPQYQANLSSIGSIIGFMTDTPGGQGLAYTNGGFTANVSALSDPIIKNSVPAYNAYLEELIGNHTKDTQTTAYAGDISGASACTAGSMHDATYAGGCLILTGNTPPFNDSDGIVTLQSARLNGYVTANSVSNLDHSQMSFRDPSGNNTTAVQNHFDSVFQYINGL</sequence>
<comment type="caution">
    <text evidence="2">The sequence shown here is derived from an EMBL/GenBank/DDBJ whole genome shotgun (WGS) entry which is preliminary data.</text>
</comment>
<feature type="domain" description="GPI inositol-deacylase PGAP1-like alpha/beta" evidence="1">
    <location>
        <begin position="165"/>
        <end position="217"/>
    </location>
</feature>
<dbReference type="Gene3D" id="3.40.50.1820">
    <property type="entry name" value="alpha/beta hydrolase"/>
    <property type="match status" value="1"/>
</dbReference>
<organism evidence="2 3">
    <name type="scientific">Leptospira wolffii</name>
    <dbReference type="NCBI Taxonomy" id="409998"/>
    <lineage>
        <taxon>Bacteria</taxon>
        <taxon>Pseudomonadati</taxon>
        <taxon>Spirochaetota</taxon>
        <taxon>Spirochaetia</taxon>
        <taxon>Leptospirales</taxon>
        <taxon>Leptospiraceae</taxon>
        <taxon>Leptospira</taxon>
    </lineage>
</organism>
<gene>
    <name evidence="2" type="ORF">CH371_16625</name>
</gene>
<protein>
    <recommendedName>
        <fullName evidence="1">GPI inositol-deacylase PGAP1-like alpha/beta domain-containing protein</fullName>
    </recommendedName>
</protein>
<name>A0A2M9Z8J8_9LEPT</name>